<dbReference type="EMBL" id="BPLR01013234">
    <property type="protein sequence ID" value="GIY59715.1"/>
    <property type="molecule type" value="Genomic_DNA"/>
</dbReference>
<accession>A0AAV4UQK3</accession>
<dbReference type="Proteomes" id="UP001054945">
    <property type="component" value="Unassembled WGS sequence"/>
</dbReference>
<proteinExistence type="predicted"/>
<evidence type="ECO:0000313" key="2">
    <source>
        <dbReference type="Proteomes" id="UP001054945"/>
    </source>
</evidence>
<organism evidence="1 2">
    <name type="scientific">Caerostris extrusa</name>
    <name type="common">Bark spider</name>
    <name type="synonym">Caerostris bankana</name>
    <dbReference type="NCBI Taxonomy" id="172846"/>
    <lineage>
        <taxon>Eukaryota</taxon>
        <taxon>Metazoa</taxon>
        <taxon>Ecdysozoa</taxon>
        <taxon>Arthropoda</taxon>
        <taxon>Chelicerata</taxon>
        <taxon>Arachnida</taxon>
        <taxon>Araneae</taxon>
        <taxon>Araneomorphae</taxon>
        <taxon>Entelegynae</taxon>
        <taxon>Araneoidea</taxon>
        <taxon>Araneidae</taxon>
        <taxon>Caerostris</taxon>
    </lineage>
</organism>
<sequence>MFDMQQGAAVFLDCGWKADSDYNLRAKSLPPFSFSASLDKIELDKDLKREFIIIINPSSCYVVFETHRQEDDSIKVSQTAYSKKILKRFNMKNRREFKRRESQKVKTMLRYLKGTIKE</sequence>
<evidence type="ECO:0000313" key="1">
    <source>
        <dbReference type="EMBL" id="GIY59715.1"/>
    </source>
</evidence>
<name>A0AAV4UQK3_CAEEX</name>
<dbReference type="AlphaFoldDB" id="A0AAV4UQK3"/>
<protein>
    <submittedName>
        <fullName evidence="1">Uncharacterized protein</fullName>
    </submittedName>
</protein>
<reference evidence="1 2" key="1">
    <citation type="submission" date="2021-06" db="EMBL/GenBank/DDBJ databases">
        <title>Caerostris extrusa draft genome.</title>
        <authorList>
            <person name="Kono N."/>
            <person name="Arakawa K."/>
        </authorList>
    </citation>
    <scope>NUCLEOTIDE SEQUENCE [LARGE SCALE GENOMIC DNA]</scope>
</reference>
<comment type="caution">
    <text evidence="1">The sequence shown here is derived from an EMBL/GenBank/DDBJ whole genome shotgun (WGS) entry which is preliminary data.</text>
</comment>
<gene>
    <name evidence="1" type="ORF">CEXT_464081</name>
</gene>
<keyword evidence="2" id="KW-1185">Reference proteome</keyword>